<dbReference type="Proteomes" id="UP000593567">
    <property type="component" value="Unassembled WGS sequence"/>
</dbReference>
<organism evidence="2 3">
    <name type="scientific">Bugula neritina</name>
    <name type="common">Brown bryozoan</name>
    <name type="synonym">Sertularia neritina</name>
    <dbReference type="NCBI Taxonomy" id="10212"/>
    <lineage>
        <taxon>Eukaryota</taxon>
        <taxon>Metazoa</taxon>
        <taxon>Spiralia</taxon>
        <taxon>Lophotrochozoa</taxon>
        <taxon>Bryozoa</taxon>
        <taxon>Gymnolaemata</taxon>
        <taxon>Cheilostomatida</taxon>
        <taxon>Flustrina</taxon>
        <taxon>Buguloidea</taxon>
        <taxon>Bugulidae</taxon>
        <taxon>Bugula</taxon>
    </lineage>
</organism>
<evidence type="ECO:0000313" key="3">
    <source>
        <dbReference type="Proteomes" id="UP000593567"/>
    </source>
</evidence>
<feature type="transmembrane region" description="Helical" evidence="1">
    <location>
        <begin position="12"/>
        <end position="31"/>
    </location>
</feature>
<keyword evidence="1" id="KW-0472">Membrane</keyword>
<keyword evidence="1" id="KW-1133">Transmembrane helix</keyword>
<comment type="caution">
    <text evidence="2">The sequence shown here is derived from an EMBL/GenBank/DDBJ whole genome shotgun (WGS) entry which is preliminary data.</text>
</comment>
<proteinExistence type="predicted"/>
<name>A0A7J7KFL1_BUGNE</name>
<evidence type="ECO:0000256" key="1">
    <source>
        <dbReference type="SAM" id="Phobius"/>
    </source>
</evidence>
<keyword evidence="3" id="KW-1185">Reference proteome</keyword>
<keyword evidence="1" id="KW-0812">Transmembrane</keyword>
<dbReference type="AlphaFoldDB" id="A0A7J7KFL1"/>
<sequence>MAGQDRALFTNPGFWFGLMAIPLIALFRDIIWKIIRRTFFVSIKEKIENFHHLRTSGGFKGLNEGLNVHGSFTSSVNGSPTASASGKVGRQLQSTTSVEGTSATRFGVKKAKAKAINSTTKGMDVAAAKFFRKIFAPAAVYQFNPSDQSMLDLSRSQHGFAFSHEEHPPLRQSQVIRLVDTSRKKPPGV</sequence>
<reference evidence="2" key="1">
    <citation type="submission" date="2020-06" db="EMBL/GenBank/DDBJ databases">
        <title>Draft genome of Bugula neritina, a colonial animal packing powerful symbionts and potential medicines.</title>
        <authorList>
            <person name="Rayko M."/>
        </authorList>
    </citation>
    <scope>NUCLEOTIDE SEQUENCE [LARGE SCALE GENOMIC DNA]</scope>
    <source>
        <strain evidence="2">Kwan_BN1</strain>
    </source>
</reference>
<gene>
    <name evidence="2" type="ORF">EB796_004692</name>
</gene>
<dbReference type="EMBL" id="VXIV02000639">
    <property type="protein sequence ID" value="KAF6036993.1"/>
    <property type="molecule type" value="Genomic_DNA"/>
</dbReference>
<dbReference type="OrthoDB" id="377733at2759"/>
<evidence type="ECO:0000313" key="2">
    <source>
        <dbReference type="EMBL" id="KAF6036993.1"/>
    </source>
</evidence>
<accession>A0A7J7KFL1</accession>
<protein>
    <submittedName>
        <fullName evidence="2">ATP8A1</fullName>
    </submittedName>
</protein>